<sequence>MATEEQEPQELDDDELFDLIGAVRAGIGVAKDEGLPSAARQVGTDVAEDAAAKLADLKRQGQT</sequence>
<reference evidence="1 2" key="1">
    <citation type="journal article" date="2021" name="Res Sq">
        <title>Streptomyces Pimoensis sp. nov., Isolated From the Taklimakan Desert in Xinjiang, China.</title>
        <authorList>
            <person name="Zhang P."/>
            <person name="Luo X."/>
            <person name="Luo X."/>
            <person name="Liu Z."/>
            <person name="Xia Z."/>
            <person name="Wan C."/>
            <person name="zhang L."/>
        </authorList>
    </citation>
    <scope>NUCLEOTIDE SEQUENCE [LARGE SCALE GENOMIC DNA]</scope>
    <source>
        <strain evidence="1 2">TRM75549</strain>
    </source>
</reference>
<proteinExistence type="predicted"/>
<evidence type="ECO:0000313" key="1">
    <source>
        <dbReference type="EMBL" id="MEZ3182210.1"/>
    </source>
</evidence>
<keyword evidence="2" id="KW-1185">Reference proteome</keyword>
<protein>
    <submittedName>
        <fullName evidence="1">Uncharacterized protein</fullName>
    </submittedName>
</protein>
<gene>
    <name evidence="1" type="ORF">KYY02_27175</name>
</gene>
<dbReference type="RefSeq" id="WP_371242606.1">
    <property type="nucleotide sequence ID" value="NZ_JAHWZY010000038.1"/>
</dbReference>
<dbReference type="EMBL" id="JAHWZY010000038">
    <property type="protein sequence ID" value="MEZ3182210.1"/>
    <property type="molecule type" value="Genomic_DNA"/>
</dbReference>
<accession>A0ABV4J5J5</accession>
<organism evidence="1 2">
    <name type="scientific">Streptomyces pimonensis</name>
    <dbReference type="NCBI Taxonomy" id="2860288"/>
    <lineage>
        <taxon>Bacteria</taxon>
        <taxon>Bacillati</taxon>
        <taxon>Actinomycetota</taxon>
        <taxon>Actinomycetes</taxon>
        <taxon>Kitasatosporales</taxon>
        <taxon>Streptomycetaceae</taxon>
        <taxon>Streptomyces</taxon>
    </lineage>
</organism>
<evidence type="ECO:0000313" key="2">
    <source>
        <dbReference type="Proteomes" id="UP001567537"/>
    </source>
</evidence>
<comment type="caution">
    <text evidence="1">The sequence shown here is derived from an EMBL/GenBank/DDBJ whole genome shotgun (WGS) entry which is preliminary data.</text>
</comment>
<dbReference type="Proteomes" id="UP001567537">
    <property type="component" value="Unassembled WGS sequence"/>
</dbReference>
<name>A0ABV4J5J5_9ACTN</name>